<keyword evidence="2" id="KW-0238">DNA-binding</keyword>
<dbReference type="PRINTS" id="PR00032">
    <property type="entry name" value="HTHARAC"/>
</dbReference>
<dbReference type="RefSeq" id="WP_094234953.1">
    <property type="nucleotide sequence ID" value="NZ_CP022657.1"/>
</dbReference>
<dbReference type="AlphaFoldDB" id="A0A223CX15"/>
<name>A0A223CX15_9BACL</name>
<keyword evidence="3" id="KW-0804">Transcription</keyword>
<organism evidence="5 6">
    <name type="scientific">Tumebacillus algifaecis</name>
    <dbReference type="NCBI Taxonomy" id="1214604"/>
    <lineage>
        <taxon>Bacteria</taxon>
        <taxon>Bacillati</taxon>
        <taxon>Bacillota</taxon>
        <taxon>Bacilli</taxon>
        <taxon>Bacillales</taxon>
        <taxon>Alicyclobacillaceae</taxon>
        <taxon>Tumebacillus</taxon>
    </lineage>
</organism>
<dbReference type="Gene3D" id="3.40.50.1980">
    <property type="entry name" value="Nitrogenase molybdenum iron protein domain"/>
    <property type="match status" value="2"/>
</dbReference>
<dbReference type="SUPFAM" id="SSF53807">
    <property type="entry name" value="Helical backbone' metal receptor"/>
    <property type="match status" value="1"/>
</dbReference>
<dbReference type="InterPro" id="IPR009057">
    <property type="entry name" value="Homeodomain-like_sf"/>
</dbReference>
<evidence type="ECO:0000256" key="3">
    <source>
        <dbReference type="ARBA" id="ARBA00023163"/>
    </source>
</evidence>
<dbReference type="GO" id="GO:0003700">
    <property type="term" value="F:DNA-binding transcription factor activity"/>
    <property type="evidence" value="ECO:0007669"/>
    <property type="project" value="InterPro"/>
</dbReference>
<feature type="domain" description="HTH araC/xylS-type" evidence="4">
    <location>
        <begin position="163"/>
        <end position="264"/>
    </location>
</feature>
<dbReference type="GO" id="GO:0043565">
    <property type="term" value="F:sequence-specific DNA binding"/>
    <property type="evidence" value="ECO:0007669"/>
    <property type="project" value="InterPro"/>
</dbReference>
<dbReference type="OrthoDB" id="324626at2"/>
<dbReference type="SMART" id="SM00342">
    <property type="entry name" value="HTH_ARAC"/>
    <property type="match status" value="1"/>
</dbReference>
<protein>
    <recommendedName>
        <fullName evidence="4">HTH araC/xylS-type domain-containing protein</fullName>
    </recommendedName>
</protein>
<keyword evidence="6" id="KW-1185">Reference proteome</keyword>
<reference evidence="5 6" key="1">
    <citation type="journal article" date="2015" name="Int. J. Syst. Evol. Microbiol.">
        <title>Tumebacillus algifaecis sp. nov., isolated from decomposing algal scum.</title>
        <authorList>
            <person name="Wu Y.F."/>
            <person name="Zhang B."/>
            <person name="Xing P."/>
            <person name="Wu Q.L."/>
            <person name="Liu S.J."/>
        </authorList>
    </citation>
    <scope>NUCLEOTIDE SEQUENCE [LARGE SCALE GENOMIC DNA]</scope>
    <source>
        <strain evidence="5 6">THMBR28</strain>
    </source>
</reference>
<evidence type="ECO:0000259" key="4">
    <source>
        <dbReference type="PROSITE" id="PS01124"/>
    </source>
</evidence>
<dbReference type="Proteomes" id="UP000214688">
    <property type="component" value="Chromosome"/>
</dbReference>
<evidence type="ECO:0000256" key="1">
    <source>
        <dbReference type="ARBA" id="ARBA00023015"/>
    </source>
</evidence>
<gene>
    <name evidence="5" type="ORF">CIG75_01015</name>
</gene>
<sequence length="511" mass="58656">MRCLDAEESKIDGGRSLELPSGDDAWFGFVRTGAIKVTLSAGEQQKTGRVAYGGVFLVPPHCTCVIRNMDRRSTQLLLIRFQSEESGTAVPSPRQFLLTDGKGLRLHHFWMPRLHNWIRDFLNEEWKRDVSLYLLVHSHLYAIAAECMETAKQPPGRDDDLINYVIGIKQNMLEHGQDELDIEEMARLSGASSARFYKMFKKYTGLSPLQYMTSTRLEESLRLLSNQPSAIKDVAHAVGYGDELYFSRLFKKQMGLAPSEYAVRAKRRIANLSPVFKGDLSVLGITPILELPRGWYDSSEQEDWLLQIEQCRPDLILTSPVPENIHMALSAIAPVLMIQWKGYSWKERLLQIGRHLDISSVAERWLSGYQQKVENARQHLQRHYGETPFLLVSIYEPFYRVYGLKRMKMTDLFYEELQITAPDAVQEITFLDVPSLAEVAALDCNQVLFLTPASMSDAECIKLEKAWLGYKREGQPRRCVFLRHEEPLLYNACFYQNLIDRVVNYLFLNGS</sequence>
<dbReference type="PANTHER" id="PTHR43280:SF2">
    <property type="entry name" value="HTH-TYPE TRANSCRIPTIONAL REGULATOR EXSA"/>
    <property type="match status" value="1"/>
</dbReference>
<dbReference type="InterPro" id="IPR018062">
    <property type="entry name" value="HTH_AraC-typ_CS"/>
</dbReference>
<dbReference type="Gene3D" id="1.10.10.60">
    <property type="entry name" value="Homeodomain-like"/>
    <property type="match status" value="2"/>
</dbReference>
<dbReference type="EMBL" id="CP022657">
    <property type="protein sequence ID" value="ASS73693.1"/>
    <property type="molecule type" value="Genomic_DNA"/>
</dbReference>
<dbReference type="InterPro" id="IPR020449">
    <property type="entry name" value="Tscrpt_reg_AraC-type_HTH"/>
</dbReference>
<keyword evidence="1" id="KW-0805">Transcription regulation</keyword>
<accession>A0A223CX15</accession>
<dbReference type="PROSITE" id="PS00041">
    <property type="entry name" value="HTH_ARAC_FAMILY_1"/>
    <property type="match status" value="1"/>
</dbReference>
<proteinExistence type="predicted"/>
<dbReference type="Pfam" id="PF12833">
    <property type="entry name" value="HTH_18"/>
    <property type="match status" value="1"/>
</dbReference>
<evidence type="ECO:0000256" key="2">
    <source>
        <dbReference type="ARBA" id="ARBA00023125"/>
    </source>
</evidence>
<dbReference type="KEGG" id="tab:CIG75_01015"/>
<evidence type="ECO:0000313" key="6">
    <source>
        <dbReference type="Proteomes" id="UP000214688"/>
    </source>
</evidence>
<dbReference type="SUPFAM" id="SSF46689">
    <property type="entry name" value="Homeodomain-like"/>
    <property type="match status" value="2"/>
</dbReference>
<dbReference type="PANTHER" id="PTHR43280">
    <property type="entry name" value="ARAC-FAMILY TRANSCRIPTIONAL REGULATOR"/>
    <property type="match status" value="1"/>
</dbReference>
<evidence type="ECO:0000313" key="5">
    <source>
        <dbReference type="EMBL" id="ASS73693.1"/>
    </source>
</evidence>
<dbReference type="InterPro" id="IPR018060">
    <property type="entry name" value="HTH_AraC"/>
</dbReference>
<dbReference type="PROSITE" id="PS01124">
    <property type="entry name" value="HTH_ARAC_FAMILY_2"/>
    <property type="match status" value="1"/>
</dbReference>